<dbReference type="GO" id="GO:0005886">
    <property type="term" value="C:plasma membrane"/>
    <property type="evidence" value="ECO:0007669"/>
    <property type="project" value="UniProtKB-SubCell"/>
</dbReference>
<feature type="transmembrane region" description="Helical" evidence="8">
    <location>
        <begin position="403"/>
        <end position="420"/>
    </location>
</feature>
<comment type="caution">
    <text evidence="9">The sequence shown here is derived from an EMBL/GenBank/DDBJ whole genome shotgun (WGS) entry which is preliminary data.</text>
</comment>
<feature type="transmembrane region" description="Helical" evidence="8">
    <location>
        <begin position="375"/>
        <end position="391"/>
    </location>
</feature>
<dbReference type="EMBL" id="JNVM01000008">
    <property type="protein sequence ID" value="KEQ25926.1"/>
    <property type="molecule type" value="Genomic_DNA"/>
</dbReference>
<dbReference type="GO" id="GO:0042121">
    <property type="term" value="P:alginic acid biosynthetic process"/>
    <property type="evidence" value="ECO:0007669"/>
    <property type="project" value="InterPro"/>
</dbReference>
<dbReference type="InterPro" id="IPR024194">
    <property type="entry name" value="Ac/AlaTfrase_AlgI/DltB"/>
</dbReference>
<accession>A0A081P5F3</accession>
<evidence type="ECO:0000256" key="2">
    <source>
        <dbReference type="ARBA" id="ARBA00010323"/>
    </source>
</evidence>
<feature type="transmembrane region" description="Helical" evidence="8">
    <location>
        <begin position="220"/>
        <end position="238"/>
    </location>
</feature>
<feature type="transmembrane region" description="Helical" evidence="8">
    <location>
        <begin position="149"/>
        <end position="168"/>
    </location>
</feature>
<dbReference type="RefSeq" id="WP_036680292.1">
    <property type="nucleotide sequence ID" value="NZ_JNVM01000008.1"/>
</dbReference>
<keyword evidence="6 7" id="KW-0472">Membrane</keyword>
<dbReference type="AlphaFoldDB" id="A0A081P5F3"/>
<evidence type="ECO:0000256" key="5">
    <source>
        <dbReference type="ARBA" id="ARBA00022989"/>
    </source>
</evidence>
<keyword evidence="5 8" id="KW-1133">Transmembrane helix</keyword>
<keyword evidence="3 7" id="KW-1003">Cell membrane</keyword>
<keyword evidence="4 8" id="KW-0812">Transmembrane</keyword>
<proteinExistence type="inferred from homology"/>
<dbReference type="PIRSF" id="PIRSF500217">
    <property type="entry name" value="AlgI"/>
    <property type="match status" value="1"/>
</dbReference>
<feature type="transmembrane region" description="Helical" evidence="8">
    <location>
        <begin position="46"/>
        <end position="65"/>
    </location>
</feature>
<dbReference type="GO" id="GO:0016746">
    <property type="term" value="F:acyltransferase activity"/>
    <property type="evidence" value="ECO:0007669"/>
    <property type="project" value="UniProtKB-KW"/>
</dbReference>
<dbReference type="InterPro" id="IPR004299">
    <property type="entry name" value="MBOAT_fam"/>
</dbReference>
<feature type="transmembrane region" description="Helical" evidence="8">
    <location>
        <begin position="440"/>
        <end position="459"/>
    </location>
</feature>
<evidence type="ECO:0000256" key="8">
    <source>
        <dbReference type="SAM" id="Phobius"/>
    </source>
</evidence>
<name>A0A081P5F3_9BACL</name>
<feature type="transmembrane region" description="Helical" evidence="8">
    <location>
        <begin position="117"/>
        <end position="137"/>
    </location>
</feature>
<comment type="similarity">
    <text evidence="2 7">Belongs to the membrane-bound acyltransferase family.</text>
</comment>
<keyword evidence="7 9" id="KW-0808">Transferase</keyword>
<protein>
    <submittedName>
        <fullName evidence="9">Alginate O-acetyltransferase</fullName>
    </submittedName>
</protein>
<evidence type="ECO:0000256" key="1">
    <source>
        <dbReference type="ARBA" id="ARBA00004651"/>
    </source>
</evidence>
<gene>
    <name evidence="9" type="ORF">ET33_35635</name>
</gene>
<reference evidence="9 10" key="1">
    <citation type="submission" date="2014-06" db="EMBL/GenBank/DDBJ databases">
        <title>Draft genome sequence of Paenibacillus sp. MSt1.</title>
        <authorList>
            <person name="Aw Y.K."/>
            <person name="Ong K.S."/>
            <person name="Gan H.M."/>
            <person name="Lee S.M."/>
        </authorList>
    </citation>
    <scope>NUCLEOTIDE SEQUENCE [LARGE SCALE GENOMIC DNA]</scope>
    <source>
        <strain evidence="9 10">MSt1</strain>
    </source>
</reference>
<sequence length="470" mass="53141">MVFSSFVFLFAFLPLVLLLYFCSPDKAKNAVLLAFSLLFYAWGEPLWIGVLLLNVAVGWMGGLLIERGRGRRMAKTAMVAALVFQVGVLVYFKYTGFLVQTLQHVLPFPVPFRDPGLPIGISFFTFHLISYLVDVYRGDAPALRSYSKLLLYISLFPQLVAGPIIRYADVQEQLSRRRITLEGFSTGIARFVVGLGKKVVLANTLADISTVFLDGDLGKLSLLGAWFGIVLFALQIYFDFSGYSDMAIGLGRMFGFHFKENFNYPYVSRSASEFWRRWNISVGRFFRDYVYIPLGGNRRNPAFNLFAVWFLTGLWHGASWNYVLWGVYFGVFIAMERSFLFRILSLLPNLASHIYFLAVVLIGWVFFYFESISRGLVYLRVMLGFASAPLANAELAFHLQNHLFLLPIAVIAATPLPAVLHRRLAAHMRPGFARGLYANTLVPLACLAILTVSALLLVGKTYSPFFYFRF</sequence>
<keyword evidence="10" id="KW-1185">Reference proteome</keyword>
<evidence type="ECO:0000256" key="7">
    <source>
        <dbReference type="PIRNR" id="PIRNR016636"/>
    </source>
</evidence>
<dbReference type="PIRSF" id="PIRSF016636">
    <property type="entry name" value="AlgI_DltB"/>
    <property type="match status" value="1"/>
</dbReference>
<comment type="subcellular location">
    <subcellularLocation>
        <location evidence="1">Cell membrane</location>
        <topology evidence="1">Multi-pass membrane protein</topology>
    </subcellularLocation>
</comment>
<dbReference type="PANTHER" id="PTHR13285">
    <property type="entry name" value="ACYLTRANSFERASE"/>
    <property type="match status" value="1"/>
</dbReference>
<feature type="transmembrane region" description="Helical" evidence="8">
    <location>
        <begin position="346"/>
        <end position="369"/>
    </location>
</feature>
<dbReference type="eggNOG" id="COG1696">
    <property type="taxonomic scope" value="Bacteria"/>
</dbReference>
<dbReference type="OrthoDB" id="9805788at2"/>
<evidence type="ECO:0000313" key="9">
    <source>
        <dbReference type="EMBL" id="KEQ25926.1"/>
    </source>
</evidence>
<dbReference type="Pfam" id="PF03062">
    <property type="entry name" value="MBOAT"/>
    <property type="match status" value="1"/>
</dbReference>
<evidence type="ECO:0000256" key="6">
    <source>
        <dbReference type="ARBA" id="ARBA00023136"/>
    </source>
</evidence>
<dbReference type="Proteomes" id="UP000028123">
    <property type="component" value="Unassembled WGS sequence"/>
</dbReference>
<dbReference type="PANTHER" id="PTHR13285:SF18">
    <property type="entry name" value="PROTEIN-CYSTEINE N-PALMITOYLTRANSFERASE RASP"/>
    <property type="match status" value="1"/>
</dbReference>
<feature type="transmembrane region" description="Helical" evidence="8">
    <location>
        <begin position="77"/>
        <end position="97"/>
    </location>
</feature>
<feature type="transmembrane region" description="Helical" evidence="8">
    <location>
        <begin position="306"/>
        <end position="334"/>
    </location>
</feature>
<keyword evidence="7" id="KW-0012">Acyltransferase</keyword>
<evidence type="ECO:0000256" key="3">
    <source>
        <dbReference type="ARBA" id="ARBA00022475"/>
    </source>
</evidence>
<organism evidence="9 10">
    <name type="scientific">Paenibacillus tyrfis</name>
    <dbReference type="NCBI Taxonomy" id="1501230"/>
    <lineage>
        <taxon>Bacteria</taxon>
        <taxon>Bacillati</taxon>
        <taxon>Bacillota</taxon>
        <taxon>Bacilli</taxon>
        <taxon>Bacillales</taxon>
        <taxon>Paenibacillaceae</taxon>
        <taxon>Paenibacillus</taxon>
    </lineage>
</organism>
<dbReference type="InterPro" id="IPR051085">
    <property type="entry name" value="MB_O-acyltransferase"/>
</dbReference>
<evidence type="ECO:0000256" key="4">
    <source>
        <dbReference type="ARBA" id="ARBA00022692"/>
    </source>
</evidence>
<evidence type="ECO:0000313" key="10">
    <source>
        <dbReference type="Proteomes" id="UP000028123"/>
    </source>
</evidence>
<dbReference type="InterPro" id="IPR028362">
    <property type="entry name" value="AlgI"/>
</dbReference>